<gene>
    <name evidence="2" type="ORF">JI435_123020</name>
</gene>
<feature type="region of interest" description="Disordered" evidence="1">
    <location>
        <begin position="524"/>
        <end position="704"/>
    </location>
</feature>
<protein>
    <submittedName>
        <fullName evidence="2">Uncharacterized protein</fullName>
    </submittedName>
</protein>
<dbReference type="AlphaFoldDB" id="A0A7U2IC63"/>
<name>A0A7U2IC63_PHANO</name>
<organism evidence="2 3">
    <name type="scientific">Phaeosphaeria nodorum (strain SN15 / ATCC MYA-4574 / FGSC 10173)</name>
    <name type="common">Glume blotch fungus</name>
    <name type="synonym">Parastagonospora nodorum</name>
    <dbReference type="NCBI Taxonomy" id="321614"/>
    <lineage>
        <taxon>Eukaryota</taxon>
        <taxon>Fungi</taxon>
        <taxon>Dikarya</taxon>
        <taxon>Ascomycota</taxon>
        <taxon>Pezizomycotina</taxon>
        <taxon>Dothideomycetes</taxon>
        <taxon>Pleosporomycetidae</taxon>
        <taxon>Pleosporales</taxon>
        <taxon>Pleosporineae</taxon>
        <taxon>Phaeosphaeriaceae</taxon>
        <taxon>Parastagonospora</taxon>
    </lineage>
</organism>
<feature type="region of interest" description="Disordered" evidence="1">
    <location>
        <begin position="341"/>
        <end position="365"/>
    </location>
</feature>
<reference evidence="3" key="1">
    <citation type="journal article" date="2021" name="BMC Genomics">
        <title>Chromosome-level genome assembly and manually-curated proteome of model necrotroph Parastagonospora nodorum Sn15 reveals a genome-wide trove of candidate effector homologs, and redundancy of virulence-related functions within an accessory chromosome.</title>
        <authorList>
            <person name="Bertazzoni S."/>
            <person name="Jones D.A.B."/>
            <person name="Phan H.T."/>
            <person name="Tan K.-C."/>
            <person name="Hane J.K."/>
        </authorList>
    </citation>
    <scope>NUCLEOTIDE SEQUENCE [LARGE SCALE GENOMIC DNA]</scope>
    <source>
        <strain evidence="3">SN15 / ATCC MYA-4574 / FGSC 10173)</strain>
    </source>
</reference>
<dbReference type="EMBL" id="CP069044">
    <property type="protein sequence ID" value="QRD07103.1"/>
    <property type="molecule type" value="Genomic_DNA"/>
</dbReference>
<sequence length="759" mass="85111">MAFTDEDNAASFPISGSGLGFTPDGEALKFDAHSSADALPAGAGSASDTANDDVEMSDENASAVHSDADMSDEDPSAVHSDNDYCECRDCDKGAAGHGFQTGDYHATNCWDKDCEQCQTRRPGVQRWHADSRPDCKDTFVEDDSHMVETYVDGFNRVGMMPNRELVNLMKSSAKSGRRFRDLKNELSPEMDEARKQMNIGLDSITDLKERIQVMDQGIREPKEGDKEDDLASMRKVRRNLRLQYIDARDVYGEQRDMLERMIEALKSEERMWMSTMRRLSHKQDALLTASGLLDDDVGEPEWTDEQYEIESVGEVPEILELEEEVEEIDEAFQLFVQQQADAAQPTQPPTEVETGAQVERKEQNESLERAIDVAREANEAHRDNYKILLARHVAEQTQAGRTATDHEYADEFTYIYLTEGERLSIILRDAEQALIEFETRFWAVVPSGEYRLELDTTGYHKDVKRHEKDIRAEGFDSSRTLDRARIDGWKEDVPREGGDWAETIVDEPEIIEDKMAVVDECALDVVDEPEPSPKKRSRKRGADTVLESSGAKKRRHNEDGEASAAPVTRIHQHKYNLRARKGPDPALVPKKRVSRKAKGKDPRKAAAKGKQPMVEDDDEVDAAKAQVAKKSKGKGKQPMIEEDNEDDAPIAQKAKLKGKQPLIQDSDDEDDAAGPSAAKKQHTVKRVRSPSPPASASNKIKNKNRSAELAEIPLFAPTAISRPLDIGAQLAAGNTICEAEDYGRFRLHLWRKKNGFEEL</sequence>
<feature type="compositionally biased region" description="Basic residues" evidence="1">
    <location>
        <begin position="679"/>
        <end position="688"/>
    </location>
</feature>
<dbReference type="VEuPathDB" id="FungiDB:JI435_123020"/>
<evidence type="ECO:0000313" key="2">
    <source>
        <dbReference type="EMBL" id="QRD07103.1"/>
    </source>
</evidence>
<proteinExistence type="predicted"/>
<accession>A0A7U2IC63</accession>
<evidence type="ECO:0000313" key="3">
    <source>
        <dbReference type="Proteomes" id="UP000663193"/>
    </source>
</evidence>
<feature type="compositionally biased region" description="Basic residues" evidence="1">
    <location>
        <begin position="570"/>
        <end position="580"/>
    </location>
</feature>
<feature type="compositionally biased region" description="Basic residues" evidence="1">
    <location>
        <begin position="589"/>
        <end position="598"/>
    </location>
</feature>
<dbReference type="Proteomes" id="UP000663193">
    <property type="component" value="Chromosome 22"/>
</dbReference>
<feature type="region of interest" description="Disordered" evidence="1">
    <location>
        <begin position="37"/>
        <end position="78"/>
    </location>
</feature>
<keyword evidence="3" id="KW-1185">Reference proteome</keyword>
<evidence type="ECO:0000256" key="1">
    <source>
        <dbReference type="SAM" id="MobiDB-lite"/>
    </source>
</evidence>